<dbReference type="AlphaFoldDB" id="A0A2V3ISF1"/>
<feature type="compositionally biased region" description="Basic residues" evidence="1">
    <location>
        <begin position="11"/>
        <end position="20"/>
    </location>
</feature>
<name>A0A2V3ISF1_9FLOR</name>
<feature type="compositionally biased region" description="Polar residues" evidence="1">
    <location>
        <begin position="87"/>
        <end position="101"/>
    </location>
</feature>
<keyword evidence="3" id="KW-1185">Reference proteome</keyword>
<protein>
    <submittedName>
        <fullName evidence="2">Uncharacterized protein</fullName>
    </submittedName>
</protein>
<organism evidence="2 3">
    <name type="scientific">Gracilariopsis chorda</name>
    <dbReference type="NCBI Taxonomy" id="448386"/>
    <lineage>
        <taxon>Eukaryota</taxon>
        <taxon>Rhodophyta</taxon>
        <taxon>Florideophyceae</taxon>
        <taxon>Rhodymeniophycidae</taxon>
        <taxon>Gracilariales</taxon>
        <taxon>Gracilariaceae</taxon>
        <taxon>Gracilariopsis</taxon>
    </lineage>
</organism>
<proteinExistence type="predicted"/>
<feature type="compositionally biased region" description="Basic residues" evidence="1">
    <location>
        <begin position="64"/>
        <end position="74"/>
    </location>
</feature>
<feature type="region of interest" description="Disordered" evidence="1">
    <location>
        <begin position="1"/>
        <end position="101"/>
    </location>
</feature>
<dbReference type="EMBL" id="NBIV01000072">
    <property type="protein sequence ID" value="PXF45055.1"/>
    <property type="molecule type" value="Genomic_DNA"/>
</dbReference>
<sequence>MAVESAQMARRLARRERKLSRREEKLRRLKREISESESNKSPSSHSPPRGDRKPSSSKQDRSRSRSPKRPSRRQSSRDSRIRRSSSNSDTVPQTVSFPSIPTTTVMQSGAHKFPRSNSAVLQPHVRHPRAHANVLQPHQVVHPSVSTAYRGYAPYRRVLPRSNMIHAGLRAPTYANVVPPYAMHNPMISSPIPRAVSVPYGISRMARRPYGPHGGSGSLFL</sequence>
<evidence type="ECO:0000313" key="3">
    <source>
        <dbReference type="Proteomes" id="UP000247409"/>
    </source>
</evidence>
<gene>
    <name evidence="2" type="ORF">BWQ96_05196</name>
</gene>
<dbReference type="Proteomes" id="UP000247409">
    <property type="component" value="Unassembled WGS sequence"/>
</dbReference>
<accession>A0A2V3ISF1</accession>
<feature type="compositionally biased region" description="Basic and acidic residues" evidence="1">
    <location>
        <begin position="48"/>
        <end position="63"/>
    </location>
</feature>
<evidence type="ECO:0000313" key="2">
    <source>
        <dbReference type="EMBL" id="PXF45055.1"/>
    </source>
</evidence>
<evidence type="ECO:0000256" key="1">
    <source>
        <dbReference type="SAM" id="MobiDB-lite"/>
    </source>
</evidence>
<feature type="compositionally biased region" description="Basic and acidic residues" evidence="1">
    <location>
        <begin position="21"/>
        <end position="38"/>
    </location>
</feature>
<comment type="caution">
    <text evidence="2">The sequence shown here is derived from an EMBL/GenBank/DDBJ whole genome shotgun (WGS) entry which is preliminary data.</text>
</comment>
<reference evidence="2 3" key="1">
    <citation type="journal article" date="2018" name="Mol. Biol. Evol.">
        <title>Analysis of the draft genome of the red seaweed Gracilariopsis chorda provides insights into genome size evolution in Rhodophyta.</title>
        <authorList>
            <person name="Lee J."/>
            <person name="Yang E.C."/>
            <person name="Graf L."/>
            <person name="Yang J.H."/>
            <person name="Qiu H."/>
            <person name="Zel Zion U."/>
            <person name="Chan C.X."/>
            <person name="Stephens T.G."/>
            <person name="Weber A.P.M."/>
            <person name="Boo G.H."/>
            <person name="Boo S.M."/>
            <person name="Kim K.M."/>
            <person name="Shin Y."/>
            <person name="Jung M."/>
            <person name="Lee S.J."/>
            <person name="Yim H.S."/>
            <person name="Lee J.H."/>
            <person name="Bhattacharya D."/>
            <person name="Yoon H.S."/>
        </authorList>
    </citation>
    <scope>NUCLEOTIDE SEQUENCE [LARGE SCALE GENOMIC DNA]</scope>
    <source>
        <strain evidence="2 3">SKKU-2015</strain>
        <tissue evidence="2">Whole body</tissue>
    </source>
</reference>